<keyword evidence="2" id="KW-1185">Reference proteome</keyword>
<reference evidence="1 2" key="1">
    <citation type="journal article" date="2022" name="Plant J.">
        <title>Chromosome-level genome of Camellia lanceoleosa provides a valuable resource for understanding genome evolution and self-incompatibility.</title>
        <authorList>
            <person name="Gong W."/>
            <person name="Xiao S."/>
            <person name="Wang L."/>
            <person name="Liao Z."/>
            <person name="Chang Y."/>
            <person name="Mo W."/>
            <person name="Hu G."/>
            <person name="Li W."/>
            <person name="Zhao G."/>
            <person name="Zhu H."/>
            <person name="Hu X."/>
            <person name="Ji K."/>
            <person name="Xiang X."/>
            <person name="Song Q."/>
            <person name="Yuan D."/>
            <person name="Jin S."/>
            <person name="Zhang L."/>
        </authorList>
    </citation>
    <scope>NUCLEOTIDE SEQUENCE [LARGE SCALE GENOMIC DNA]</scope>
    <source>
        <strain evidence="1">SQ_2022a</strain>
    </source>
</reference>
<protein>
    <submittedName>
        <fullName evidence="1">Autophagy-related protein 18a</fullName>
    </submittedName>
</protein>
<proteinExistence type="predicted"/>
<gene>
    <name evidence="1" type="ORF">LOK49_LG03G01723</name>
</gene>
<comment type="caution">
    <text evidence="1">The sequence shown here is derived from an EMBL/GenBank/DDBJ whole genome shotgun (WGS) entry which is preliminary data.</text>
</comment>
<dbReference type="Proteomes" id="UP001060215">
    <property type="component" value="Chromosome 6"/>
</dbReference>
<organism evidence="1 2">
    <name type="scientific">Camellia lanceoleosa</name>
    <dbReference type="NCBI Taxonomy" id="1840588"/>
    <lineage>
        <taxon>Eukaryota</taxon>
        <taxon>Viridiplantae</taxon>
        <taxon>Streptophyta</taxon>
        <taxon>Embryophyta</taxon>
        <taxon>Tracheophyta</taxon>
        <taxon>Spermatophyta</taxon>
        <taxon>Magnoliopsida</taxon>
        <taxon>eudicotyledons</taxon>
        <taxon>Gunneridae</taxon>
        <taxon>Pentapetalae</taxon>
        <taxon>asterids</taxon>
        <taxon>Ericales</taxon>
        <taxon>Theaceae</taxon>
        <taxon>Camellia</taxon>
    </lineage>
</organism>
<accession>A0ACC0I8Q8</accession>
<name>A0ACC0I8Q8_9ERIC</name>
<dbReference type="EMBL" id="CM045763">
    <property type="protein sequence ID" value="KAI8021225.1"/>
    <property type="molecule type" value="Genomic_DNA"/>
</dbReference>
<evidence type="ECO:0000313" key="1">
    <source>
        <dbReference type="EMBL" id="KAI8021225.1"/>
    </source>
</evidence>
<sequence length="585" mass="64351">MADCSPPPPPSSSPPQTLHHPDDEPQSVSVLTDMPSSLYRDLDGDGEHQQSQSDLSEDASSIISSFSEAPNPNPNNPNLSDSLSPAPSLIHLSFNQDFACFAAGTDRGFRIYNCDPFREIFRREFENGGGIGVVQMLFRCNILALVGGGSEPQYPLNKVMIWDDHQGRCIGELSFRSEVKSVRLRRDRIVVVLLQKIFVYNFSDLKLLHQIETIANPKGLCEVSHLSASMVLVCPGLQKGQVRVEHYASKRTKFVMAHDSRIACFALTHDGRLLATASSKGTLVRIFNTLDGSLLQEVRRGADRAEIYSLAFSSTAQWLAVSSDKGTVHVFSLKVDSGSLGIERTRSGPDPNLSTPSAVSSLSFIKGVLPKYFSSEWSVAQFRLQEGQVRVEHYASKRTKFVMAHDSRIACFALTHDGRLLATASSKGTLVRIFNTLDGSLLQEVRRGADRAEIYSLAFSSTAQWLAVSSDKGTVHVFSLKVDSGSLGIERTRSGPDPNLSTPSAVSSLSFIKGVLPKYFSSEWSVAQFRLQEGSQYIVAFGHEKDTVVIVGMDGSFYRCQFNPVAGGEMTQLEYHDFLKPEETF</sequence>
<evidence type="ECO:0000313" key="2">
    <source>
        <dbReference type="Proteomes" id="UP001060215"/>
    </source>
</evidence>